<dbReference type="GO" id="GO:0008270">
    <property type="term" value="F:zinc ion binding"/>
    <property type="evidence" value="ECO:0007669"/>
    <property type="project" value="UniProtKB-UniRule"/>
</dbReference>
<feature type="binding site" evidence="7">
    <location>
        <position position="176"/>
    </location>
    <ligand>
        <name>Zn(2+)</name>
        <dbReference type="ChEBI" id="CHEBI:29105"/>
        <label>2</label>
    </ligand>
</feature>
<comment type="cofactor">
    <cofactor evidence="7">
        <name>Zn(2+)</name>
        <dbReference type="ChEBI" id="CHEBI:29105"/>
    </cofactor>
    <text evidence="7">Binds 3 Zn(2+) ions.</text>
</comment>
<sequence>MIKLGSHISFKSPNYLVGAVEESLANKANCMMIYLGAPQTTKRVSPEKYLIEKYNQFFKELIKPEDIIVHAPYITNAANPEKYKFAVDFLIQEIERMNLIGAKYLVLHPGAYTTFDPKTSLDTLVASLKYIISKTKDVVICIETMSGKGSEIGINYEQIMYLIENVNDERVQVCLDTCHVWDAGYNLQDYDNFKNELKNSGVYKYIKVIHLNDSKNDLNSHKDRHENIGKGKIGFDTLYKIVHDPDFYNIPIILETPWVDNKPIYDQEIKKLLNE</sequence>
<dbReference type="InterPro" id="IPR013022">
    <property type="entry name" value="Xyl_isomerase-like_TIM-brl"/>
</dbReference>
<keyword evidence="10" id="KW-1185">Reference proteome</keyword>
<dbReference type="EC" id="3.1.21.2" evidence="7"/>
<dbReference type="InterPro" id="IPR036237">
    <property type="entry name" value="Xyl_isomerase-like_sf"/>
</dbReference>
<proteinExistence type="inferred from homology"/>
<evidence type="ECO:0000256" key="5">
    <source>
        <dbReference type="ARBA" id="ARBA00022833"/>
    </source>
</evidence>
<evidence type="ECO:0000313" key="9">
    <source>
        <dbReference type="EMBL" id="QDY86606.1"/>
    </source>
</evidence>
<protein>
    <recommendedName>
        <fullName evidence="7">Probable endonuclease 4</fullName>
        <ecNumber evidence="7">3.1.21.2</ecNumber>
    </recommendedName>
    <alternativeName>
        <fullName evidence="7">Endodeoxyribonuclease IV</fullName>
    </alternativeName>
    <alternativeName>
        <fullName evidence="7">Endonuclease IV</fullName>
    </alternativeName>
</protein>
<dbReference type="Proteomes" id="UP000318927">
    <property type="component" value="Chromosome"/>
</dbReference>
<dbReference type="Pfam" id="PF01261">
    <property type="entry name" value="AP_endonuc_2"/>
    <property type="match status" value="1"/>
</dbReference>
<dbReference type="FunFam" id="3.20.20.150:FF:000001">
    <property type="entry name" value="Probable endonuclease 4"/>
    <property type="match status" value="1"/>
</dbReference>
<dbReference type="PANTHER" id="PTHR21445">
    <property type="entry name" value="ENDONUCLEASE IV ENDODEOXYRIBONUCLEASE IV"/>
    <property type="match status" value="1"/>
</dbReference>
<dbReference type="GO" id="GO:0008081">
    <property type="term" value="F:phosphoric diester hydrolase activity"/>
    <property type="evidence" value="ECO:0007669"/>
    <property type="project" value="TreeGrafter"/>
</dbReference>
<dbReference type="NCBIfam" id="TIGR00587">
    <property type="entry name" value="nfo"/>
    <property type="match status" value="1"/>
</dbReference>
<accession>A0A5B8J655</accession>
<dbReference type="InterPro" id="IPR018246">
    <property type="entry name" value="AP_endonuc_F2_Zn_BS"/>
</dbReference>
<comment type="catalytic activity">
    <reaction evidence="7">
        <text>Endonucleolytic cleavage to 5'-phosphooligonucleotide end-products.</text>
        <dbReference type="EC" id="3.1.21.2"/>
    </reaction>
</comment>
<dbReference type="OrthoDB" id="9805666at2"/>
<dbReference type="SMART" id="SM00518">
    <property type="entry name" value="AP2Ec"/>
    <property type="match status" value="1"/>
</dbReference>
<evidence type="ECO:0000256" key="7">
    <source>
        <dbReference type="HAMAP-Rule" id="MF_00152"/>
    </source>
</evidence>
<gene>
    <name evidence="7" type="primary">nfo</name>
    <name evidence="9" type="ORF">FRW55_00265</name>
</gene>
<name>A0A5B8J655_9MOLU</name>
<feature type="domain" description="Xylose isomerase-like TIM barrel" evidence="8">
    <location>
        <begin position="28"/>
        <end position="272"/>
    </location>
</feature>
<feature type="binding site" evidence="7">
    <location>
        <position position="210"/>
    </location>
    <ligand>
        <name>Zn(2+)</name>
        <dbReference type="ChEBI" id="CHEBI:29105"/>
        <label>2</label>
    </ligand>
</feature>
<evidence type="ECO:0000256" key="1">
    <source>
        <dbReference type="ARBA" id="ARBA00005340"/>
    </source>
</evidence>
<dbReference type="EMBL" id="CP042295">
    <property type="protein sequence ID" value="QDY86606.1"/>
    <property type="molecule type" value="Genomic_DNA"/>
</dbReference>
<comment type="similarity">
    <text evidence="1 7">Belongs to the AP endonuclease 2 family.</text>
</comment>
<dbReference type="GO" id="GO:0003906">
    <property type="term" value="F:DNA-(apurinic or apyrimidinic site) endonuclease activity"/>
    <property type="evidence" value="ECO:0007669"/>
    <property type="project" value="TreeGrafter"/>
</dbReference>
<dbReference type="AlphaFoldDB" id="A0A5B8J655"/>
<dbReference type="GO" id="GO:0003677">
    <property type="term" value="F:DNA binding"/>
    <property type="evidence" value="ECO:0007669"/>
    <property type="project" value="InterPro"/>
</dbReference>
<dbReference type="HAMAP" id="MF_00152">
    <property type="entry name" value="Nfo"/>
    <property type="match status" value="1"/>
</dbReference>
<dbReference type="NCBIfam" id="NF002196">
    <property type="entry name" value="PRK01060.1-1"/>
    <property type="match status" value="1"/>
</dbReference>
<feature type="binding site" evidence="7">
    <location>
        <position position="225"/>
    </location>
    <ligand>
        <name>Zn(2+)</name>
        <dbReference type="ChEBI" id="CHEBI:29105"/>
        <label>3</label>
    </ligand>
</feature>
<dbReference type="SUPFAM" id="SSF51658">
    <property type="entry name" value="Xylose isomerase-like"/>
    <property type="match status" value="1"/>
</dbReference>
<evidence type="ECO:0000256" key="4">
    <source>
        <dbReference type="ARBA" id="ARBA00022801"/>
    </source>
</evidence>
<feature type="binding site" evidence="7">
    <location>
        <position position="255"/>
    </location>
    <ligand>
        <name>Zn(2+)</name>
        <dbReference type="ChEBI" id="CHEBI:29105"/>
        <label>2</label>
    </ligand>
</feature>
<comment type="function">
    <text evidence="7">Endonuclease IV plays a role in DNA repair. It cleaves phosphodiester bonds at apurinic or apyrimidinic (AP) sites, generating a 3'-hydroxyl group and a 5'-terminal sugar phosphate.</text>
</comment>
<dbReference type="KEGG" id="mans:FRW55_00265"/>
<dbReference type="InterPro" id="IPR001719">
    <property type="entry name" value="AP_endonuc_2"/>
</dbReference>
<dbReference type="GO" id="GO:0008833">
    <property type="term" value="F:deoxyribonuclease IV (phage-T4-induced) activity"/>
    <property type="evidence" value="ECO:0007669"/>
    <property type="project" value="UniProtKB-UniRule"/>
</dbReference>
<keyword evidence="7" id="KW-0540">Nuclease</keyword>
<evidence type="ECO:0000256" key="3">
    <source>
        <dbReference type="ARBA" id="ARBA00022763"/>
    </source>
</evidence>
<dbReference type="PROSITE" id="PS51432">
    <property type="entry name" value="AP_NUCLEASE_F2_4"/>
    <property type="match status" value="1"/>
</dbReference>
<feature type="binding site" evidence="7">
    <location>
        <position position="223"/>
    </location>
    <ligand>
        <name>Zn(2+)</name>
        <dbReference type="ChEBI" id="CHEBI:29105"/>
        <label>3</label>
    </ligand>
</feature>
<feature type="binding site" evidence="7">
    <location>
        <position position="70"/>
    </location>
    <ligand>
        <name>Zn(2+)</name>
        <dbReference type="ChEBI" id="CHEBI:29105"/>
        <label>1</label>
    </ligand>
</feature>
<feature type="binding site" evidence="7">
    <location>
        <position position="108"/>
    </location>
    <ligand>
        <name>Zn(2+)</name>
        <dbReference type="ChEBI" id="CHEBI:29105"/>
        <label>1</label>
    </ligand>
</feature>
<evidence type="ECO:0000256" key="6">
    <source>
        <dbReference type="ARBA" id="ARBA00023204"/>
    </source>
</evidence>
<dbReference type="RefSeq" id="WP_146368245.1">
    <property type="nucleotide sequence ID" value="NZ_CP042295.1"/>
</dbReference>
<keyword evidence="4 7" id="KW-0378">Hydrolase</keyword>
<feature type="binding site" evidence="7">
    <location>
        <position position="143"/>
    </location>
    <ligand>
        <name>Zn(2+)</name>
        <dbReference type="ChEBI" id="CHEBI:29105"/>
        <label>2</label>
    </ligand>
</feature>
<keyword evidence="5 7" id="KW-0862">Zinc</keyword>
<dbReference type="PROSITE" id="PS00731">
    <property type="entry name" value="AP_NUCLEASE_F2_3"/>
    <property type="match status" value="1"/>
</dbReference>
<evidence type="ECO:0000259" key="8">
    <source>
        <dbReference type="Pfam" id="PF01261"/>
    </source>
</evidence>
<organism evidence="9 10">
    <name type="scientific">Mycoplasma anserisalpingitidis</name>
    <dbReference type="NCBI Taxonomy" id="519450"/>
    <lineage>
        <taxon>Bacteria</taxon>
        <taxon>Bacillati</taxon>
        <taxon>Mycoplasmatota</taxon>
        <taxon>Mollicutes</taxon>
        <taxon>Mycoplasmataceae</taxon>
        <taxon>Mycoplasma</taxon>
    </lineage>
</organism>
<keyword evidence="7" id="KW-0255">Endonuclease</keyword>
<feature type="binding site" evidence="7">
    <location>
        <position position="179"/>
    </location>
    <ligand>
        <name>Zn(2+)</name>
        <dbReference type="ChEBI" id="CHEBI:29105"/>
        <label>3</label>
    </ligand>
</feature>
<keyword evidence="2 7" id="KW-0479">Metal-binding</keyword>
<dbReference type="CDD" id="cd00019">
    <property type="entry name" value="AP2Ec"/>
    <property type="match status" value="1"/>
</dbReference>
<dbReference type="Gene3D" id="3.20.20.150">
    <property type="entry name" value="Divalent-metal-dependent TIM barrel enzymes"/>
    <property type="match status" value="1"/>
</dbReference>
<evidence type="ECO:0000256" key="2">
    <source>
        <dbReference type="ARBA" id="ARBA00022723"/>
    </source>
</evidence>
<evidence type="ECO:0000313" key="10">
    <source>
        <dbReference type="Proteomes" id="UP000318927"/>
    </source>
</evidence>
<dbReference type="GO" id="GO:0006284">
    <property type="term" value="P:base-excision repair"/>
    <property type="evidence" value="ECO:0007669"/>
    <property type="project" value="TreeGrafter"/>
</dbReference>
<reference evidence="9 10" key="1">
    <citation type="journal article" date="2019" name="Microbiol. Resour. Announc.">
        <title>Complete Genome Sequences of Three Mycoplasma anserisalpingitis (Mycoplasma sp. 1220) Strains.</title>
        <authorList>
            <person name="Grozner D."/>
            <person name="Forro B."/>
            <person name="Kovacs A.B."/>
            <person name="Marton S."/>
            <person name="Banyai K."/>
            <person name="Kreizinger Z."/>
            <person name="Sulyok K.M."/>
            <person name="Gyuranecz M."/>
        </authorList>
    </citation>
    <scope>NUCLEOTIDE SEQUENCE [LARGE SCALE GENOMIC DNA]</scope>
    <source>
        <strain evidence="9 10">ATCC:BAA-2147</strain>
    </source>
</reference>
<keyword evidence="6 7" id="KW-0234">DNA repair</keyword>
<feature type="binding site" evidence="7">
    <location>
        <position position="143"/>
    </location>
    <ligand>
        <name>Zn(2+)</name>
        <dbReference type="ChEBI" id="CHEBI:29105"/>
        <label>1</label>
    </ligand>
</feature>
<dbReference type="PANTHER" id="PTHR21445:SF0">
    <property type="entry name" value="APURINIC-APYRIMIDINIC ENDONUCLEASE"/>
    <property type="match status" value="1"/>
</dbReference>
<keyword evidence="3 7" id="KW-0227">DNA damage</keyword>